<reference evidence="3 4" key="2">
    <citation type="journal article" date="2014" name="Int. J. Syst. Evol. Microbiol.">
        <title>Complete genome sequence of Corynebacterium casei LMG S-19264T (=DSM 44701T), isolated from a smear-ripened cheese.</title>
        <authorList>
            <consortium name="US DOE Joint Genome Institute (JGI-PGF)"/>
            <person name="Walter F."/>
            <person name="Albersmeier A."/>
            <person name="Kalinowski J."/>
            <person name="Ruckert C."/>
        </authorList>
    </citation>
    <scope>NUCLEOTIDE SEQUENCE [LARGE SCALE GENOMIC DNA]</scope>
    <source>
        <strain evidence="3 4">CGMCC 4.7206</strain>
    </source>
</reference>
<feature type="region of interest" description="Disordered" evidence="1">
    <location>
        <begin position="175"/>
        <end position="197"/>
    </location>
</feature>
<evidence type="ECO:0000313" key="3">
    <source>
        <dbReference type="EMBL" id="GGI82239.1"/>
    </source>
</evidence>
<reference evidence="2" key="5">
    <citation type="submission" date="2023-12" db="EMBL/GenBank/DDBJ databases">
        <authorList>
            <person name="Sun Q."/>
            <person name="Inoue M."/>
        </authorList>
    </citation>
    <scope>NUCLEOTIDE SEQUENCE</scope>
    <source>
        <strain evidence="2">JCM 10664</strain>
    </source>
</reference>
<accession>A0A917JSU5</accession>
<evidence type="ECO:0000256" key="1">
    <source>
        <dbReference type="SAM" id="MobiDB-lite"/>
    </source>
</evidence>
<dbReference type="EMBL" id="BAAAHC010000003">
    <property type="protein sequence ID" value="GAA0508447.1"/>
    <property type="molecule type" value="Genomic_DNA"/>
</dbReference>
<evidence type="ECO:0000313" key="2">
    <source>
        <dbReference type="EMBL" id="GAA0508447.1"/>
    </source>
</evidence>
<evidence type="ECO:0000313" key="5">
    <source>
        <dbReference type="Proteomes" id="UP001500220"/>
    </source>
</evidence>
<dbReference type="Proteomes" id="UP001500220">
    <property type="component" value="Unassembled WGS sequence"/>
</dbReference>
<feature type="compositionally biased region" description="Polar residues" evidence="1">
    <location>
        <begin position="178"/>
        <end position="190"/>
    </location>
</feature>
<name>A0A917JSU5_9PSEU</name>
<comment type="caution">
    <text evidence="3">The sequence shown here is derived from an EMBL/GenBank/DDBJ whole genome shotgun (WGS) entry which is preliminary data.</text>
</comment>
<dbReference type="RefSeq" id="WP_188986981.1">
    <property type="nucleotide sequence ID" value="NZ_BAAAHC010000003.1"/>
</dbReference>
<reference evidence="2" key="1">
    <citation type="journal article" date="2014" name="Int. J. Syst. Evol. Microbiol.">
        <title>Complete genome of a new Firmicutes species belonging to the dominant human colonic microbiota ('Ruminococcus bicirculans') reveals two chromosomes and a selective capacity to utilize plant glucans.</title>
        <authorList>
            <consortium name="NISC Comparative Sequencing Program"/>
            <person name="Wegmann U."/>
            <person name="Louis P."/>
            <person name="Goesmann A."/>
            <person name="Henrissat B."/>
            <person name="Duncan S.H."/>
            <person name="Flint H.J."/>
        </authorList>
    </citation>
    <scope>NUCLEOTIDE SEQUENCE</scope>
    <source>
        <strain evidence="2">JCM 10664</strain>
    </source>
</reference>
<protein>
    <submittedName>
        <fullName evidence="3">Uncharacterized protein</fullName>
    </submittedName>
</protein>
<gene>
    <name evidence="2" type="ORF">GCM10009545_08160</name>
    <name evidence="3" type="ORF">GCM10011581_19570</name>
</gene>
<dbReference type="Proteomes" id="UP000597989">
    <property type="component" value="Unassembled WGS sequence"/>
</dbReference>
<sequence>MTFTEHGRAAQSQRISTTELAALIGADLDELVPDPAPGQDPELRDRFVQQLKDWQGDEIASAVLMVLNAWTQMGGTLSYGVAASETSCFLLSRTVYPSGKFEIVFQHLRVRVPFDDDALRDEFRQRLNKIEGVDLPAVKLDFRPGFALKLLRQPQARDVLFDALEWFHSIARGEKSSRTTGARETTSQPSDAVLSRA</sequence>
<keyword evidence="5" id="KW-1185">Reference proteome</keyword>
<dbReference type="EMBL" id="BMMT01000005">
    <property type="protein sequence ID" value="GGI82239.1"/>
    <property type="molecule type" value="Genomic_DNA"/>
</dbReference>
<evidence type="ECO:0000313" key="4">
    <source>
        <dbReference type="Proteomes" id="UP000597989"/>
    </source>
</evidence>
<organism evidence="3 4">
    <name type="scientific">Saccharopolyspora thermophila</name>
    <dbReference type="NCBI Taxonomy" id="89367"/>
    <lineage>
        <taxon>Bacteria</taxon>
        <taxon>Bacillati</taxon>
        <taxon>Actinomycetota</taxon>
        <taxon>Actinomycetes</taxon>
        <taxon>Pseudonocardiales</taxon>
        <taxon>Pseudonocardiaceae</taxon>
        <taxon>Saccharopolyspora</taxon>
    </lineage>
</organism>
<dbReference type="AlphaFoldDB" id="A0A917JSU5"/>
<reference evidence="5" key="3">
    <citation type="journal article" date="2019" name="Int. J. Syst. Evol. Microbiol.">
        <title>The Global Catalogue of Microorganisms (GCM) 10K type strain sequencing project: providing services to taxonomists for standard genome sequencing and annotation.</title>
        <authorList>
            <consortium name="The Broad Institute Genomics Platform"/>
            <consortium name="The Broad Institute Genome Sequencing Center for Infectious Disease"/>
            <person name="Wu L."/>
            <person name="Ma J."/>
        </authorList>
    </citation>
    <scope>NUCLEOTIDE SEQUENCE [LARGE SCALE GENOMIC DNA]</scope>
    <source>
        <strain evidence="5">JCM 10664</strain>
    </source>
</reference>
<reference evidence="3" key="4">
    <citation type="submission" date="2020-09" db="EMBL/GenBank/DDBJ databases">
        <authorList>
            <person name="Sun Q."/>
            <person name="Zhou Y."/>
        </authorList>
    </citation>
    <scope>NUCLEOTIDE SEQUENCE</scope>
    <source>
        <strain evidence="3">CGMCC 4.7206</strain>
    </source>
</reference>
<proteinExistence type="predicted"/>